<keyword evidence="3 6" id="KW-0812">Transmembrane</keyword>
<reference evidence="8" key="1">
    <citation type="journal article" date="2019" name="Int. J. Syst. Evol. Microbiol.">
        <title>The Global Catalogue of Microorganisms (GCM) 10K type strain sequencing project: providing services to taxonomists for standard genome sequencing and annotation.</title>
        <authorList>
            <consortium name="The Broad Institute Genomics Platform"/>
            <consortium name="The Broad Institute Genome Sequencing Center for Infectious Disease"/>
            <person name="Wu L."/>
            <person name="Ma J."/>
        </authorList>
    </citation>
    <scope>NUCLEOTIDE SEQUENCE [LARGE SCALE GENOMIC DNA]</scope>
    <source>
        <strain evidence="8">KCTC 52165</strain>
    </source>
</reference>
<evidence type="ECO:0000256" key="1">
    <source>
        <dbReference type="ARBA" id="ARBA00004651"/>
    </source>
</evidence>
<feature type="transmembrane region" description="Helical" evidence="6">
    <location>
        <begin position="102"/>
        <end position="124"/>
    </location>
</feature>
<dbReference type="InterPro" id="IPR019108">
    <property type="entry name" value="Caa3_assmbl_CtaG-rel"/>
</dbReference>
<keyword evidence="2" id="KW-1003">Cell membrane</keyword>
<dbReference type="RefSeq" id="WP_378217321.1">
    <property type="nucleotide sequence ID" value="NZ_JBHRTK010000001.1"/>
</dbReference>
<evidence type="ECO:0000313" key="7">
    <source>
        <dbReference type="EMBL" id="MFC3204644.1"/>
    </source>
</evidence>
<accession>A0ABV7K6N4</accession>
<sequence>MSPIFDFLRSGLSSGVGHCFGGALVFGWTFDLPATAPLILVAALYATGVARLWRRAGYGRGATVIQTRCFVGGWLILASALISPLHEASKTVFTAHMIEHELIMAAAAPLLVLARPLPAMLWSLPAGWRRTLGRIPRSGLFPAFWRELTTPLIATIVHGLAIWLWHAPPLFEAALAHSPVHWLQHFCFLFSALLFWWALFFSPASRKGYGGAIGHLFATAGHTGLLGLLLLFSRHIWFPMQGIGSLAWNLAPIEDQQLAGLVMWIPAGLIYAGAAIALAGLWISGSGRQKETHRVYRPG</sequence>
<feature type="transmembrane region" description="Helical" evidence="6">
    <location>
        <begin position="65"/>
        <end position="82"/>
    </location>
</feature>
<evidence type="ECO:0000256" key="2">
    <source>
        <dbReference type="ARBA" id="ARBA00022475"/>
    </source>
</evidence>
<evidence type="ECO:0000256" key="6">
    <source>
        <dbReference type="SAM" id="Phobius"/>
    </source>
</evidence>
<organism evidence="7 8">
    <name type="scientific">Aquamicrobium soli</name>
    <dbReference type="NCBI Taxonomy" id="1811518"/>
    <lineage>
        <taxon>Bacteria</taxon>
        <taxon>Pseudomonadati</taxon>
        <taxon>Pseudomonadota</taxon>
        <taxon>Alphaproteobacteria</taxon>
        <taxon>Hyphomicrobiales</taxon>
        <taxon>Phyllobacteriaceae</taxon>
        <taxon>Aquamicrobium</taxon>
    </lineage>
</organism>
<gene>
    <name evidence="7" type="ORF">ACFOHJ_00225</name>
</gene>
<protein>
    <submittedName>
        <fullName evidence="7">Cytochrome c oxidase assembly protein</fullName>
    </submittedName>
</protein>
<feature type="transmembrane region" description="Helical" evidence="6">
    <location>
        <begin position="213"/>
        <end position="238"/>
    </location>
</feature>
<evidence type="ECO:0000256" key="3">
    <source>
        <dbReference type="ARBA" id="ARBA00022692"/>
    </source>
</evidence>
<evidence type="ECO:0000256" key="5">
    <source>
        <dbReference type="ARBA" id="ARBA00023136"/>
    </source>
</evidence>
<feature type="transmembrane region" description="Helical" evidence="6">
    <location>
        <begin position="144"/>
        <end position="166"/>
    </location>
</feature>
<evidence type="ECO:0000313" key="8">
    <source>
        <dbReference type="Proteomes" id="UP001595583"/>
    </source>
</evidence>
<keyword evidence="5 6" id="KW-0472">Membrane</keyword>
<dbReference type="EMBL" id="JBHRTK010000001">
    <property type="protein sequence ID" value="MFC3204644.1"/>
    <property type="molecule type" value="Genomic_DNA"/>
</dbReference>
<proteinExistence type="predicted"/>
<feature type="transmembrane region" description="Helical" evidence="6">
    <location>
        <begin position="182"/>
        <end position="201"/>
    </location>
</feature>
<feature type="transmembrane region" description="Helical" evidence="6">
    <location>
        <begin position="36"/>
        <end position="53"/>
    </location>
</feature>
<keyword evidence="4 6" id="KW-1133">Transmembrane helix</keyword>
<evidence type="ECO:0000256" key="4">
    <source>
        <dbReference type="ARBA" id="ARBA00022989"/>
    </source>
</evidence>
<name>A0ABV7K6N4_9HYPH</name>
<dbReference type="Pfam" id="PF09678">
    <property type="entry name" value="Caa3_CtaG"/>
    <property type="match status" value="1"/>
</dbReference>
<dbReference type="Proteomes" id="UP001595583">
    <property type="component" value="Unassembled WGS sequence"/>
</dbReference>
<comment type="subcellular location">
    <subcellularLocation>
        <location evidence="1">Cell membrane</location>
        <topology evidence="1">Multi-pass membrane protein</topology>
    </subcellularLocation>
</comment>
<comment type="caution">
    <text evidence="7">The sequence shown here is derived from an EMBL/GenBank/DDBJ whole genome shotgun (WGS) entry which is preliminary data.</text>
</comment>
<keyword evidence="8" id="KW-1185">Reference proteome</keyword>
<feature type="transmembrane region" description="Helical" evidence="6">
    <location>
        <begin position="258"/>
        <end position="284"/>
    </location>
</feature>